<keyword evidence="3" id="KW-1185">Reference proteome</keyword>
<dbReference type="Pfam" id="PF04314">
    <property type="entry name" value="PCuAC"/>
    <property type="match status" value="1"/>
</dbReference>
<dbReference type="PANTHER" id="PTHR36302:SF1">
    <property type="entry name" value="COPPER CHAPERONE PCU(A)C"/>
    <property type="match status" value="1"/>
</dbReference>
<name>A0ABP9WFK8_9MICO</name>
<keyword evidence="1" id="KW-0732">Signal</keyword>
<evidence type="ECO:0000256" key="1">
    <source>
        <dbReference type="SAM" id="SignalP"/>
    </source>
</evidence>
<dbReference type="InterPro" id="IPR036182">
    <property type="entry name" value="PCuAC_sf"/>
</dbReference>
<protein>
    <recommendedName>
        <fullName evidence="4">Copper chaperone PCu(A)C</fullName>
    </recommendedName>
</protein>
<dbReference type="InterPro" id="IPR058248">
    <property type="entry name" value="Lxx211020-like"/>
</dbReference>
<reference evidence="2 3" key="1">
    <citation type="submission" date="2024-02" db="EMBL/GenBank/DDBJ databases">
        <title>Lysinimicrobium sediminis NBRC 112286.</title>
        <authorList>
            <person name="Ichikawa N."/>
            <person name="Katano-Makiyama Y."/>
            <person name="Hidaka K."/>
        </authorList>
    </citation>
    <scope>NUCLEOTIDE SEQUENCE [LARGE SCALE GENOMIC DNA]</scope>
    <source>
        <strain evidence="2 3">NBRC 112286</strain>
    </source>
</reference>
<feature type="signal peptide" evidence="1">
    <location>
        <begin position="1"/>
        <end position="30"/>
    </location>
</feature>
<evidence type="ECO:0008006" key="4">
    <source>
        <dbReference type="Google" id="ProtNLM"/>
    </source>
</evidence>
<dbReference type="Gene3D" id="2.60.40.1890">
    <property type="entry name" value="PCu(A)C copper chaperone"/>
    <property type="match status" value="1"/>
</dbReference>
<accession>A0ABP9WFK8</accession>
<sequence length="167" mass="17137">MFTRPRRTLPALALTAALATALTAPLAACSADSPATAMLTITDPWVKTAESGMTAAFATLTNPTDDDLTVTAATTDSAAMVELHEVVDGVMQERDGGFTVPAGESLTLEPGGLHLMLMELSGPIVAGDTVAFTLELADGSTVDLTATAKDFDGGEEDYEGGMESHSS</sequence>
<evidence type="ECO:0000313" key="3">
    <source>
        <dbReference type="Proteomes" id="UP001426770"/>
    </source>
</evidence>
<comment type="caution">
    <text evidence="2">The sequence shown here is derived from an EMBL/GenBank/DDBJ whole genome shotgun (WGS) entry which is preliminary data.</text>
</comment>
<dbReference type="InterPro" id="IPR007410">
    <property type="entry name" value="LpqE-like"/>
</dbReference>
<evidence type="ECO:0000313" key="2">
    <source>
        <dbReference type="EMBL" id="GAA5518619.1"/>
    </source>
</evidence>
<dbReference type="RefSeq" id="WP_345378944.1">
    <property type="nucleotide sequence ID" value="NZ_BAABRR010000004.1"/>
</dbReference>
<dbReference type="PANTHER" id="PTHR36302">
    <property type="entry name" value="BLR7088 PROTEIN"/>
    <property type="match status" value="1"/>
</dbReference>
<proteinExistence type="predicted"/>
<dbReference type="SUPFAM" id="SSF110087">
    <property type="entry name" value="DR1885-like metal-binding protein"/>
    <property type="match status" value="1"/>
</dbReference>
<gene>
    <name evidence="2" type="ORF">Lsed01_01049</name>
</gene>
<organism evidence="2 3">
    <name type="scientific">Demequina sediminis</name>
    <dbReference type="NCBI Taxonomy" id="1930058"/>
    <lineage>
        <taxon>Bacteria</taxon>
        <taxon>Bacillati</taxon>
        <taxon>Actinomycetota</taxon>
        <taxon>Actinomycetes</taxon>
        <taxon>Micrococcales</taxon>
        <taxon>Demequinaceae</taxon>
        <taxon>Demequina</taxon>
    </lineage>
</organism>
<feature type="chain" id="PRO_5046102555" description="Copper chaperone PCu(A)C" evidence="1">
    <location>
        <begin position="31"/>
        <end position="167"/>
    </location>
</feature>
<dbReference type="EMBL" id="BAABRR010000004">
    <property type="protein sequence ID" value="GAA5518619.1"/>
    <property type="molecule type" value="Genomic_DNA"/>
</dbReference>
<dbReference type="Proteomes" id="UP001426770">
    <property type="component" value="Unassembled WGS sequence"/>
</dbReference>